<proteinExistence type="predicted"/>
<evidence type="ECO:0000313" key="3">
    <source>
        <dbReference type="Proteomes" id="UP000515512"/>
    </source>
</evidence>
<dbReference type="EMBL" id="CP059399">
    <property type="protein sequence ID" value="QLY28011.1"/>
    <property type="molecule type" value="Genomic_DNA"/>
</dbReference>
<keyword evidence="1" id="KW-0472">Membrane</keyword>
<protein>
    <submittedName>
        <fullName evidence="2">HdeD family acid-resistance protein</fullName>
    </submittedName>
</protein>
<feature type="transmembrane region" description="Helical" evidence="1">
    <location>
        <begin position="108"/>
        <end position="128"/>
    </location>
</feature>
<dbReference type="InterPro" id="IPR005325">
    <property type="entry name" value="DUF308_memb"/>
</dbReference>
<feature type="transmembrane region" description="Helical" evidence="1">
    <location>
        <begin position="165"/>
        <end position="187"/>
    </location>
</feature>
<sequence>MTTSKEAVPEGPVAALAKSAWQWILVTGVLSVILGILILAWPGKTILVAGVLFGIYLIVSGLFQLIAAFGAHLSAGMRILSFVSAILSLILGFLCFHDWRDNGEATAVLLLAIWIGISWIFRGVASLITGLSADGVPGRGWAIFFGIVLIIGGGWLIAAPFSSIVALTLVAGWWLIFIGIMEIISAFQAKSAAKNIPAGL</sequence>
<evidence type="ECO:0000256" key="1">
    <source>
        <dbReference type="SAM" id="Phobius"/>
    </source>
</evidence>
<dbReference type="PANTHER" id="PTHR34989:SF1">
    <property type="entry name" value="PROTEIN HDED"/>
    <property type="match status" value="1"/>
</dbReference>
<dbReference type="Proteomes" id="UP000515512">
    <property type="component" value="Chromosome"/>
</dbReference>
<name>A0A7D6V726_9NOCA</name>
<reference evidence="2 3" key="1">
    <citation type="submission" date="2020-07" db="EMBL/GenBank/DDBJ databases">
        <authorList>
            <person name="Zhuang K."/>
            <person name="Ran Y."/>
        </authorList>
    </citation>
    <scope>NUCLEOTIDE SEQUENCE [LARGE SCALE GENOMIC DNA]</scope>
    <source>
        <strain evidence="2 3">WCH-YHL-001</strain>
    </source>
</reference>
<feature type="transmembrane region" description="Helical" evidence="1">
    <location>
        <begin position="20"/>
        <end position="39"/>
    </location>
</feature>
<dbReference type="Pfam" id="PF03729">
    <property type="entry name" value="DUF308"/>
    <property type="match status" value="2"/>
</dbReference>
<accession>A0A7D6V726</accession>
<keyword evidence="3" id="KW-1185">Reference proteome</keyword>
<keyword evidence="1" id="KW-1133">Transmembrane helix</keyword>
<dbReference type="PANTHER" id="PTHR34989">
    <property type="entry name" value="PROTEIN HDED"/>
    <property type="match status" value="1"/>
</dbReference>
<gene>
    <name evidence="2" type="ORF">H0264_21630</name>
</gene>
<feature type="transmembrane region" description="Helical" evidence="1">
    <location>
        <begin position="46"/>
        <end position="69"/>
    </location>
</feature>
<keyword evidence="1" id="KW-0812">Transmembrane</keyword>
<feature type="transmembrane region" description="Helical" evidence="1">
    <location>
        <begin position="75"/>
        <end position="96"/>
    </location>
</feature>
<feature type="transmembrane region" description="Helical" evidence="1">
    <location>
        <begin position="140"/>
        <end position="158"/>
    </location>
</feature>
<dbReference type="RefSeq" id="WP_181579219.1">
    <property type="nucleotide sequence ID" value="NZ_CP059399.1"/>
</dbReference>
<evidence type="ECO:0000313" key="2">
    <source>
        <dbReference type="EMBL" id="QLY28011.1"/>
    </source>
</evidence>
<dbReference type="GO" id="GO:0005886">
    <property type="term" value="C:plasma membrane"/>
    <property type="evidence" value="ECO:0007669"/>
    <property type="project" value="TreeGrafter"/>
</dbReference>
<dbReference type="AlphaFoldDB" id="A0A7D6V726"/>
<dbReference type="InterPro" id="IPR052712">
    <property type="entry name" value="Acid_resist_chaperone_HdeD"/>
</dbReference>
<organism evidence="2 3">
    <name type="scientific">Nocardia huaxiensis</name>
    <dbReference type="NCBI Taxonomy" id="2755382"/>
    <lineage>
        <taxon>Bacteria</taxon>
        <taxon>Bacillati</taxon>
        <taxon>Actinomycetota</taxon>
        <taxon>Actinomycetes</taxon>
        <taxon>Mycobacteriales</taxon>
        <taxon>Nocardiaceae</taxon>
        <taxon>Nocardia</taxon>
    </lineage>
</organism>
<dbReference type="KEGG" id="nhu:H0264_21630"/>